<dbReference type="GO" id="GO:0061024">
    <property type="term" value="P:membrane organization"/>
    <property type="evidence" value="ECO:0007669"/>
    <property type="project" value="TreeGrafter"/>
</dbReference>
<keyword evidence="3 7" id="KW-0812">Transmembrane</keyword>
<evidence type="ECO:0000256" key="5">
    <source>
        <dbReference type="ARBA" id="ARBA00023136"/>
    </source>
</evidence>
<comment type="similarity">
    <text evidence="2">Belongs to the PER33/POM33 family.</text>
</comment>
<dbReference type="InterPro" id="IPR051645">
    <property type="entry name" value="PER33/POM33_regulator"/>
</dbReference>
<dbReference type="GO" id="GO:0005783">
    <property type="term" value="C:endoplasmic reticulum"/>
    <property type="evidence" value="ECO:0007669"/>
    <property type="project" value="TreeGrafter"/>
</dbReference>
<protein>
    <recommendedName>
        <fullName evidence="10">Transmembrane protein 33 homolog</fullName>
    </recommendedName>
</protein>
<sequence length="347" mass="40149">MGENRNQNEDEQRIKRVLAESYDYDNDSRWADYWSNILIPPQLASRLDVINHYKRKFYQRYFDPDLVVEAMPSVSTQSSASSSRPPVQPVTEQVRQRGSGSSSTGGSNRTSATPTANRALNRWDTQTLQFSMNTWVLIVALVATLPVIPENLSQKAHRLSFTGCLVTSIYTIYAVYGKPRAWTLQAGQVWFQSVIQTKYFMTFVHCLIFIRTRVHYKFALIPVICRSLELVAKFLRRNFGQSMFYRKYLDEPCTWVESNTNILNILTSQAEIGLGFLLILSLLSWQRNITQSFVYWQLLKLVYHTPVTGTYHQNVWANIGRTLNPLVNQYAPFMASPISAAKRWWFR</sequence>
<evidence type="ECO:0000256" key="1">
    <source>
        <dbReference type="ARBA" id="ARBA00004141"/>
    </source>
</evidence>
<feature type="compositionally biased region" description="Low complexity" evidence="6">
    <location>
        <begin position="97"/>
        <end position="111"/>
    </location>
</feature>
<evidence type="ECO:0000256" key="7">
    <source>
        <dbReference type="SAM" id="Phobius"/>
    </source>
</evidence>
<reference evidence="8 9" key="1">
    <citation type="journal article" date="2018" name="Science">
        <title>The opium poppy genome and morphinan production.</title>
        <authorList>
            <person name="Guo L."/>
            <person name="Winzer T."/>
            <person name="Yang X."/>
            <person name="Li Y."/>
            <person name="Ning Z."/>
            <person name="He Z."/>
            <person name="Teodor R."/>
            <person name="Lu Y."/>
            <person name="Bowser T.A."/>
            <person name="Graham I.A."/>
            <person name="Ye K."/>
        </authorList>
    </citation>
    <scope>NUCLEOTIDE SEQUENCE [LARGE SCALE GENOMIC DNA]</scope>
    <source>
        <strain evidence="9">cv. HN1</strain>
        <tissue evidence="8">Leaves</tissue>
    </source>
</reference>
<evidence type="ECO:0000256" key="6">
    <source>
        <dbReference type="SAM" id="MobiDB-lite"/>
    </source>
</evidence>
<feature type="compositionally biased region" description="Low complexity" evidence="6">
    <location>
        <begin position="75"/>
        <end position="85"/>
    </location>
</feature>
<dbReference type="GO" id="GO:0071786">
    <property type="term" value="P:endoplasmic reticulum tubular network organization"/>
    <property type="evidence" value="ECO:0007669"/>
    <property type="project" value="TreeGrafter"/>
</dbReference>
<keyword evidence="5 7" id="KW-0472">Membrane</keyword>
<evidence type="ECO:0000256" key="3">
    <source>
        <dbReference type="ARBA" id="ARBA00022692"/>
    </source>
</evidence>
<evidence type="ECO:0000256" key="4">
    <source>
        <dbReference type="ARBA" id="ARBA00022989"/>
    </source>
</evidence>
<gene>
    <name evidence="8" type="ORF">C5167_005669</name>
</gene>
<dbReference type="Proteomes" id="UP000316621">
    <property type="component" value="Chromosome 4"/>
</dbReference>
<evidence type="ECO:0000313" key="8">
    <source>
        <dbReference type="EMBL" id="RZC58360.1"/>
    </source>
</evidence>
<feature type="transmembrane region" description="Helical" evidence="7">
    <location>
        <begin position="159"/>
        <end position="177"/>
    </location>
</feature>
<dbReference type="InterPro" id="IPR005344">
    <property type="entry name" value="TMEM33/Pom33"/>
</dbReference>
<dbReference type="PANTHER" id="PTHR12703:SF4">
    <property type="entry name" value="TRANSMEMBRANE PROTEIN 33"/>
    <property type="match status" value="1"/>
</dbReference>
<feature type="region of interest" description="Disordered" evidence="6">
    <location>
        <begin position="75"/>
        <end position="116"/>
    </location>
</feature>
<dbReference type="OrthoDB" id="2017147at2759"/>
<evidence type="ECO:0000256" key="2">
    <source>
        <dbReference type="ARBA" id="ARBA00007322"/>
    </source>
</evidence>
<dbReference type="OMA" id="YTIYAVY"/>
<evidence type="ECO:0008006" key="10">
    <source>
        <dbReference type="Google" id="ProtNLM"/>
    </source>
</evidence>
<dbReference type="GO" id="GO:0016020">
    <property type="term" value="C:membrane"/>
    <property type="evidence" value="ECO:0007669"/>
    <property type="project" value="UniProtKB-SubCell"/>
</dbReference>
<comment type="subcellular location">
    <subcellularLocation>
        <location evidence="1">Membrane</location>
        <topology evidence="1">Multi-pass membrane protein</topology>
    </subcellularLocation>
</comment>
<proteinExistence type="inferred from homology"/>
<name>A0A4Y7JED8_PAPSO</name>
<dbReference type="PANTHER" id="PTHR12703">
    <property type="entry name" value="TRANSMEMBRANE PROTEIN 33"/>
    <property type="match status" value="1"/>
</dbReference>
<evidence type="ECO:0000313" key="9">
    <source>
        <dbReference type="Proteomes" id="UP000316621"/>
    </source>
</evidence>
<keyword evidence="4 7" id="KW-1133">Transmembrane helix</keyword>
<keyword evidence="9" id="KW-1185">Reference proteome</keyword>
<dbReference type="Gramene" id="RZC58360">
    <property type="protein sequence ID" value="RZC58360"/>
    <property type="gene ID" value="C5167_005669"/>
</dbReference>
<dbReference type="AlphaFoldDB" id="A0A4Y7JED8"/>
<feature type="transmembrane region" description="Helical" evidence="7">
    <location>
        <begin position="128"/>
        <end position="147"/>
    </location>
</feature>
<dbReference type="Pfam" id="PF03661">
    <property type="entry name" value="TMEM33_Pom33"/>
    <property type="match status" value="1"/>
</dbReference>
<accession>A0A4Y7JED8</accession>
<organism evidence="8 9">
    <name type="scientific">Papaver somniferum</name>
    <name type="common">Opium poppy</name>
    <dbReference type="NCBI Taxonomy" id="3469"/>
    <lineage>
        <taxon>Eukaryota</taxon>
        <taxon>Viridiplantae</taxon>
        <taxon>Streptophyta</taxon>
        <taxon>Embryophyta</taxon>
        <taxon>Tracheophyta</taxon>
        <taxon>Spermatophyta</taxon>
        <taxon>Magnoliopsida</taxon>
        <taxon>Ranunculales</taxon>
        <taxon>Papaveraceae</taxon>
        <taxon>Papaveroideae</taxon>
        <taxon>Papaver</taxon>
    </lineage>
</organism>
<dbReference type="EMBL" id="CM010718">
    <property type="protein sequence ID" value="RZC58360.1"/>
    <property type="molecule type" value="Genomic_DNA"/>
</dbReference>